<reference evidence="2 3" key="1">
    <citation type="journal article" date="2015" name="Genome Announc.">
        <title>Expanding the biotechnology potential of lactobacilli through comparative genomics of 213 strains and associated genera.</title>
        <authorList>
            <person name="Sun Z."/>
            <person name="Harris H.M."/>
            <person name="McCann A."/>
            <person name="Guo C."/>
            <person name="Argimon S."/>
            <person name="Zhang W."/>
            <person name="Yang X."/>
            <person name="Jeffery I.B."/>
            <person name="Cooney J.C."/>
            <person name="Kagawa T.F."/>
            <person name="Liu W."/>
            <person name="Song Y."/>
            <person name="Salvetti E."/>
            <person name="Wrobel A."/>
            <person name="Rasinkangas P."/>
            <person name="Parkhill J."/>
            <person name="Rea M.C."/>
            <person name="O'Sullivan O."/>
            <person name="Ritari J."/>
            <person name="Douillard F.P."/>
            <person name="Paul Ross R."/>
            <person name="Yang R."/>
            <person name="Briner A.E."/>
            <person name="Felis G.E."/>
            <person name="de Vos W.M."/>
            <person name="Barrangou R."/>
            <person name="Klaenhammer T.R."/>
            <person name="Caufield P.W."/>
            <person name="Cui Y."/>
            <person name="Zhang H."/>
            <person name="O'Toole P.W."/>
        </authorList>
    </citation>
    <scope>NUCLEOTIDE SEQUENCE [LARGE SCALE GENOMIC DNA]</scope>
    <source>
        <strain evidence="2 3">DSM 20605</strain>
    </source>
</reference>
<proteinExistence type="predicted"/>
<dbReference type="RefSeq" id="WP_010581246.1">
    <property type="nucleotide sequence ID" value="NZ_AHYZ01000173.1"/>
</dbReference>
<evidence type="ECO:0000256" key="1">
    <source>
        <dbReference type="SAM" id="Phobius"/>
    </source>
</evidence>
<dbReference type="STRING" id="1133569.FD21_GL002036"/>
<keyword evidence="1" id="KW-0472">Membrane</keyword>
<evidence type="ECO:0008006" key="4">
    <source>
        <dbReference type="Google" id="ProtNLM"/>
    </source>
</evidence>
<comment type="caution">
    <text evidence="2">The sequence shown here is derived from an EMBL/GenBank/DDBJ whole genome shotgun (WGS) entry which is preliminary data.</text>
</comment>
<name>A0A0R2BYY6_9LACO</name>
<keyword evidence="1" id="KW-0812">Transmembrane</keyword>
<dbReference type="PATRIC" id="fig|1133569.4.peg.2196"/>
<dbReference type="EMBL" id="AYYX01000080">
    <property type="protein sequence ID" value="KRM84375.1"/>
    <property type="molecule type" value="Genomic_DNA"/>
</dbReference>
<sequence>MKYRLAREVIKILFGCCGILFAIVINLTNVDADTTATFTVVAGDGVIANSNLTTNVSGQTAAQQIQGTNSQTAVLTNSTNLAANNQQTSASSGDLQLQSVPNLNFKRVSASAIYKGASISLTKADNLKKANTAGALSVADFRGWVVSAQATAFSNGKTTITPAITLHFKQTLLNKRIEPVKITSKVAVPVAESSMTPTQGAGIANLISSISTTLDFKDLPQKQLVKFKPGTYHGQIVWSLNNTASTE</sequence>
<feature type="transmembrane region" description="Helical" evidence="1">
    <location>
        <begin position="12"/>
        <end position="30"/>
    </location>
</feature>
<protein>
    <recommendedName>
        <fullName evidence="4">WxL domain-containing protein</fullName>
    </recommendedName>
</protein>
<dbReference type="OrthoDB" id="2329133at2"/>
<evidence type="ECO:0000313" key="2">
    <source>
        <dbReference type="EMBL" id="KRM84375.1"/>
    </source>
</evidence>
<dbReference type="Proteomes" id="UP000051576">
    <property type="component" value="Unassembled WGS sequence"/>
</dbReference>
<accession>A0A0R2BYY6</accession>
<dbReference type="AlphaFoldDB" id="A0A0R2BYY6"/>
<keyword evidence="1" id="KW-1133">Transmembrane helix</keyword>
<gene>
    <name evidence="2" type="ORF">FD21_GL002036</name>
</gene>
<organism evidence="2 3">
    <name type="scientific">Liquorilactobacillus vini DSM 20605</name>
    <dbReference type="NCBI Taxonomy" id="1133569"/>
    <lineage>
        <taxon>Bacteria</taxon>
        <taxon>Bacillati</taxon>
        <taxon>Bacillota</taxon>
        <taxon>Bacilli</taxon>
        <taxon>Lactobacillales</taxon>
        <taxon>Lactobacillaceae</taxon>
        <taxon>Liquorilactobacillus</taxon>
    </lineage>
</organism>
<keyword evidence="3" id="KW-1185">Reference proteome</keyword>
<evidence type="ECO:0000313" key="3">
    <source>
        <dbReference type="Proteomes" id="UP000051576"/>
    </source>
</evidence>